<name>A0A1H9TX72_9ACTN</name>
<dbReference type="SUPFAM" id="SSF52540">
    <property type="entry name" value="P-loop containing nucleoside triphosphate hydrolases"/>
    <property type="match status" value="1"/>
</dbReference>
<feature type="region of interest" description="Disordered" evidence="6">
    <location>
        <begin position="649"/>
        <end position="672"/>
    </location>
</feature>
<dbReference type="EMBL" id="FOGZ01000030">
    <property type="protein sequence ID" value="SES01631.1"/>
    <property type="molecule type" value="Genomic_DNA"/>
</dbReference>
<dbReference type="Pfam" id="PF13245">
    <property type="entry name" value="AAA_19"/>
    <property type="match status" value="1"/>
</dbReference>
<reference evidence="8 9" key="1">
    <citation type="submission" date="2016-10" db="EMBL/GenBank/DDBJ databases">
        <authorList>
            <person name="de Groot N.N."/>
        </authorList>
    </citation>
    <scope>NUCLEOTIDE SEQUENCE [LARGE SCALE GENOMIC DNA]</scope>
    <source>
        <strain evidence="8 9">DSM 16859</strain>
    </source>
</reference>
<proteinExistence type="predicted"/>
<sequence length="707" mass="76276">MTADHVLALEQAHLTRSRQALRQMREDTASWESATAGNAVSTASLRQALYRRVQTLQDLPDVPLFFGRIDYDTSLGAEQDEICHIGRRHVSTEVGGDPLVIDWRAPLALPFYRASRKEPMGVRLRRRFGSEAGRLTAYEDEDLAASESNHAGISAILRTEIERPRSGPMRDIVATIQPEQDVLVRTELASSLAIQGAPGTGKTAVGLHRAAFLLYAYRSQLSRTGVLVVGPNRSFLDYIANVLPALGEVDATQETIDSLLSASSGVEVRGTELCDLAALKGDPRMAQVISRALWAGVCPARGPLAVARGSRTWRVDAEAIDHCVQRLIGRGIRYDAGRQALPLLLSDAVLAQMGSEGLATDDRTQRTVARSAAVKTCAKKLWPPMTARQLVARMLNDAGFLAEHANGILTDDEQRLLLAHKPVRASSAVRWTSADLALLDEANDQLARTPSLGHIIVDEAQDLSAMQLRALGRRASTGSLTLLGDLAQATTAWGSASWHSALAHTGKPEGRVVELTEGFRVPGEVLDYATRLLPIIAPGLSAPTSVRRSAHGLTVDRVPELIPAMITRTRTLLARPGTVGIIGADPDRESLEQSLMDARLLPRTRPGQTVSPGAPAGASSRLSLVPASAAKGLEFDHVLLVEPASIVRESSTSGRLEPPTPSDAPPSGAEEEQERIRRLRVLYICLSRAVTSLVIVHHEMLPAELQE</sequence>
<evidence type="ECO:0000313" key="9">
    <source>
        <dbReference type="Proteomes" id="UP000198815"/>
    </source>
</evidence>
<accession>A0A1H9TX72</accession>
<dbReference type="RefSeq" id="WP_091971189.1">
    <property type="nucleotide sequence ID" value="NZ_FOGZ01000030.1"/>
</dbReference>
<dbReference type="Gene3D" id="3.40.50.300">
    <property type="entry name" value="P-loop containing nucleotide triphosphate hydrolases"/>
    <property type="match status" value="2"/>
</dbReference>
<evidence type="ECO:0000256" key="5">
    <source>
        <dbReference type="PROSITE-ProRule" id="PRU00560"/>
    </source>
</evidence>
<protein>
    <submittedName>
        <fullName evidence="8">DNA helicase IV</fullName>
    </submittedName>
</protein>
<dbReference type="GO" id="GO:0005829">
    <property type="term" value="C:cytosol"/>
    <property type="evidence" value="ECO:0007669"/>
    <property type="project" value="TreeGrafter"/>
</dbReference>
<dbReference type="GO" id="GO:0003677">
    <property type="term" value="F:DNA binding"/>
    <property type="evidence" value="ECO:0007669"/>
    <property type="project" value="InterPro"/>
</dbReference>
<keyword evidence="3 5" id="KW-0347">Helicase</keyword>
<dbReference type="GO" id="GO:0016787">
    <property type="term" value="F:hydrolase activity"/>
    <property type="evidence" value="ECO:0007669"/>
    <property type="project" value="UniProtKB-UniRule"/>
</dbReference>
<dbReference type="PANTHER" id="PTHR11070">
    <property type="entry name" value="UVRD / RECB / PCRA DNA HELICASE FAMILY MEMBER"/>
    <property type="match status" value="1"/>
</dbReference>
<keyword evidence="2 5" id="KW-0378">Hydrolase</keyword>
<dbReference type="InterPro" id="IPR000212">
    <property type="entry name" value="DNA_helicase_UvrD/REP"/>
</dbReference>
<dbReference type="AlphaFoldDB" id="A0A1H9TX72"/>
<gene>
    <name evidence="8" type="ORF">SAMN05443377_13027</name>
</gene>
<dbReference type="InterPro" id="IPR014016">
    <property type="entry name" value="UvrD-like_ATP-bd"/>
</dbReference>
<feature type="domain" description="UvrD-like helicase ATP-binding" evidence="7">
    <location>
        <begin position="175"/>
        <end position="522"/>
    </location>
</feature>
<dbReference type="Proteomes" id="UP000198815">
    <property type="component" value="Unassembled WGS sequence"/>
</dbReference>
<dbReference type="STRING" id="64702.SAMN05443377_13027"/>
<organism evidence="8 9">
    <name type="scientific">Propionibacterium cyclohexanicum</name>
    <dbReference type="NCBI Taxonomy" id="64702"/>
    <lineage>
        <taxon>Bacteria</taxon>
        <taxon>Bacillati</taxon>
        <taxon>Actinomycetota</taxon>
        <taxon>Actinomycetes</taxon>
        <taxon>Propionibacteriales</taxon>
        <taxon>Propionibacteriaceae</taxon>
        <taxon>Propionibacterium</taxon>
    </lineage>
</organism>
<feature type="binding site" evidence="5">
    <location>
        <begin position="196"/>
        <end position="203"/>
    </location>
    <ligand>
        <name>ATP</name>
        <dbReference type="ChEBI" id="CHEBI:30616"/>
    </ligand>
</feature>
<dbReference type="PANTHER" id="PTHR11070:SF45">
    <property type="entry name" value="DNA 3'-5' HELICASE"/>
    <property type="match status" value="1"/>
</dbReference>
<evidence type="ECO:0000256" key="4">
    <source>
        <dbReference type="ARBA" id="ARBA00022840"/>
    </source>
</evidence>
<evidence type="ECO:0000256" key="2">
    <source>
        <dbReference type="ARBA" id="ARBA00022801"/>
    </source>
</evidence>
<keyword evidence="1 5" id="KW-0547">Nucleotide-binding</keyword>
<dbReference type="GO" id="GO:0000725">
    <property type="term" value="P:recombinational repair"/>
    <property type="evidence" value="ECO:0007669"/>
    <property type="project" value="TreeGrafter"/>
</dbReference>
<evidence type="ECO:0000313" key="8">
    <source>
        <dbReference type="EMBL" id="SES01631.1"/>
    </source>
</evidence>
<evidence type="ECO:0000256" key="6">
    <source>
        <dbReference type="SAM" id="MobiDB-lite"/>
    </source>
</evidence>
<keyword evidence="4 5" id="KW-0067">ATP-binding</keyword>
<keyword evidence="9" id="KW-1185">Reference proteome</keyword>
<evidence type="ECO:0000256" key="3">
    <source>
        <dbReference type="ARBA" id="ARBA00022806"/>
    </source>
</evidence>
<dbReference type="InterPro" id="IPR027417">
    <property type="entry name" value="P-loop_NTPase"/>
</dbReference>
<dbReference type="GO" id="GO:0043138">
    <property type="term" value="F:3'-5' DNA helicase activity"/>
    <property type="evidence" value="ECO:0007669"/>
    <property type="project" value="TreeGrafter"/>
</dbReference>
<dbReference type="GO" id="GO:0005524">
    <property type="term" value="F:ATP binding"/>
    <property type="evidence" value="ECO:0007669"/>
    <property type="project" value="UniProtKB-UniRule"/>
</dbReference>
<dbReference type="OrthoDB" id="9787585at2"/>
<dbReference type="PROSITE" id="PS51198">
    <property type="entry name" value="UVRD_HELICASE_ATP_BIND"/>
    <property type="match status" value="1"/>
</dbReference>
<evidence type="ECO:0000256" key="1">
    <source>
        <dbReference type="ARBA" id="ARBA00022741"/>
    </source>
</evidence>
<evidence type="ECO:0000259" key="7">
    <source>
        <dbReference type="PROSITE" id="PS51198"/>
    </source>
</evidence>